<keyword evidence="4" id="KW-1185">Reference proteome</keyword>
<keyword evidence="2" id="KW-0812">Transmembrane</keyword>
<evidence type="ECO:0000256" key="2">
    <source>
        <dbReference type="SAM" id="Phobius"/>
    </source>
</evidence>
<dbReference type="KEGG" id="amy:ADJ76_08200"/>
<gene>
    <name evidence="3" type="ORF">I6H42_07130</name>
</gene>
<dbReference type="Proteomes" id="UP000595220">
    <property type="component" value="Chromosome"/>
</dbReference>
<dbReference type="RefSeq" id="WP_050695588.1">
    <property type="nucleotide sequence ID" value="NZ_CP012072.1"/>
</dbReference>
<feature type="region of interest" description="Disordered" evidence="1">
    <location>
        <begin position="83"/>
        <end position="111"/>
    </location>
</feature>
<sequence length="225" mass="23719">MNDPNDPLREVRRWMRVSTPVNKVTAAGLRGRLPQIAGPLVIGALGVGAIGAGIAWRALSSTRGTGRTQRFTDLTSAALEARFPSSINQADSGGSHPAGEADRGERSPRLHRSVNVEVGEGFGRPSLVSIDVVVPEGDVLVDAVPAAKALDAVTRAAWNNPEMAPVSVRARVLAAHGDADDLEAPGAQTEAVVDMTVLGFADEIARPDELYSRYGPAECDPSWRP</sequence>
<dbReference type="AlphaFoldDB" id="A0AAQ0BX91"/>
<feature type="compositionally biased region" description="Basic and acidic residues" evidence="1">
    <location>
        <begin position="99"/>
        <end position="108"/>
    </location>
</feature>
<name>A0AAQ0BX91_9ACTO</name>
<protein>
    <submittedName>
        <fullName evidence="3">Pyridine nucleotide-disulfide oxidoreductase</fullName>
    </submittedName>
</protein>
<evidence type="ECO:0000313" key="4">
    <source>
        <dbReference type="Proteomes" id="UP000595220"/>
    </source>
</evidence>
<proteinExistence type="predicted"/>
<dbReference type="EMBL" id="CP066065">
    <property type="protein sequence ID" value="QQC43553.1"/>
    <property type="molecule type" value="Genomic_DNA"/>
</dbReference>
<keyword evidence="2" id="KW-1133">Transmembrane helix</keyword>
<organism evidence="3 4">
    <name type="scientific">Schaalia meyeri</name>
    <dbReference type="NCBI Taxonomy" id="52773"/>
    <lineage>
        <taxon>Bacteria</taxon>
        <taxon>Bacillati</taxon>
        <taxon>Actinomycetota</taxon>
        <taxon>Actinomycetes</taxon>
        <taxon>Actinomycetales</taxon>
        <taxon>Actinomycetaceae</taxon>
        <taxon>Schaalia</taxon>
    </lineage>
</organism>
<feature type="transmembrane region" description="Helical" evidence="2">
    <location>
        <begin position="36"/>
        <end position="59"/>
    </location>
</feature>
<evidence type="ECO:0000313" key="3">
    <source>
        <dbReference type="EMBL" id="QQC43553.1"/>
    </source>
</evidence>
<accession>A0AAQ0BX91</accession>
<reference evidence="3 4" key="1">
    <citation type="submission" date="2020-12" db="EMBL/GenBank/DDBJ databases">
        <title>FDA dAtabase for Regulatory Grade micrObial Sequences (FDA-ARGOS): Supporting development and validation of Infectious Disease Dx tests.</title>
        <authorList>
            <person name="Sproer C."/>
            <person name="Gronow S."/>
            <person name="Severitt S."/>
            <person name="Schroder I."/>
            <person name="Tallon L."/>
            <person name="Sadzewicz L."/>
            <person name="Zhao X."/>
            <person name="Boylan J."/>
            <person name="Ott S."/>
            <person name="Bowen H."/>
            <person name="Vavikolanu K."/>
            <person name="Mehta A."/>
            <person name="Aluvathingal J."/>
            <person name="Nadendla S."/>
            <person name="Lowell S."/>
            <person name="Myers T."/>
            <person name="Yan Y."/>
            <person name="Sichtig H."/>
        </authorList>
    </citation>
    <scope>NUCLEOTIDE SEQUENCE [LARGE SCALE GENOMIC DNA]</scope>
    <source>
        <strain evidence="3 4">FDAARGOS_985</strain>
    </source>
</reference>
<keyword evidence="2" id="KW-0472">Membrane</keyword>
<evidence type="ECO:0000256" key="1">
    <source>
        <dbReference type="SAM" id="MobiDB-lite"/>
    </source>
</evidence>